<evidence type="ECO:0000256" key="1">
    <source>
        <dbReference type="SAM" id="MobiDB-lite"/>
    </source>
</evidence>
<evidence type="ECO:0000313" key="2">
    <source>
        <dbReference type="EMBL" id="QGA80786.1"/>
    </source>
</evidence>
<proteinExistence type="predicted"/>
<organism evidence="2 3">
    <name type="scientific">Candidatus Nanohalobium constans</name>
    <dbReference type="NCBI Taxonomy" id="2565781"/>
    <lineage>
        <taxon>Archaea</taxon>
        <taxon>Candidatus Nanohalarchaeota</taxon>
        <taxon>Candidatus Nanohalobia</taxon>
        <taxon>Candidatus Nanohalobiales</taxon>
        <taxon>Candidatus Nanohalobiaceae</taxon>
        <taxon>Candidatus Nanohalobium</taxon>
    </lineage>
</organism>
<dbReference type="EMBL" id="CP040089">
    <property type="protein sequence ID" value="QGA80786.1"/>
    <property type="molecule type" value="Genomic_DNA"/>
</dbReference>
<dbReference type="RefSeq" id="WP_153550527.1">
    <property type="nucleotide sequence ID" value="NZ_CP040089.1"/>
</dbReference>
<accession>A0A5Q0UGT2</accession>
<gene>
    <name evidence="2" type="ORF">LC1Nh_0903</name>
</gene>
<feature type="region of interest" description="Disordered" evidence="1">
    <location>
        <begin position="27"/>
        <end position="52"/>
    </location>
</feature>
<name>A0A5Q0UGT2_9ARCH</name>
<feature type="compositionally biased region" description="Polar residues" evidence="1">
    <location>
        <begin position="33"/>
        <end position="48"/>
    </location>
</feature>
<dbReference type="GeneID" id="42365293"/>
<reference evidence="3" key="1">
    <citation type="submission" date="2019-05" db="EMBL/GenBank/DDBJ databases">
        <title>Candidatus Nanohalobium constans, a novel model system to study the DPANN nano-sized archaea: genomic and physiological characterization of a nanoarchaeon co-cultured with its chitinotrophic host.</title>
        <authorList>
            <person name="La Cono V."/>
            <person name="Arcadi E."/>
            <person name="Crisafi F."/>
            <person name="Denaro R."/>
            <person name="La Spada G."/>
            <person name="Messina E."/>
            <person name="Smedile F."/>
            <person name="Toshchakov S.V."/>
            <person name="Shevchenko M.A."/>
            <person name="Golyshin P.N."/>
            <person name="Golyshina O.V."/>
            <person name="Ferrer M."/>
            <person name="Rohde M."/>
            <person name="Mushegian A."/>
            <person name="Sorokin D.Y."/>
            <person name="Giuliano L."/>
            <person name="Yakimov M.M."/>
        </authorList>
    </citation>
    <scope>NUCLEOTIDE SEQUENCE [LARGE SCALE GENOMIC DNA]</scope>
    <source>
        <strain evidence="3">LC1Nh</strain>
    </source>
</reference>
<feature type="region of interest" description="Disordered" evidence="1">
    <location>
        <begin position="121"/>
        <end position="153"/>
    </location>
</feature>
<dbReference type="AlphaFoldDB" id="A0A5Q0UGT2"/>
<evidence type="ECO:0000313" key="3">
    <source>
        <dbReference type="Proteomes" id="UP000377803"/>
    </source>
</evidence>
<keyword evidence="3" id="KW-1185">Reference proteome</keyword>
<sequence length="153" mass="17630">MFNWRDKIPYLGSTKTEDELLTEGFMRSEETAQDINTARPSTSQGSNEQDVDPIYVENDEVSHYFAKEIHQGQDFPGENPEALLSRTRAVAEDKDHELTEDSIDRVLECYDTKDEYIEAALENEDDSYRSRIDDAYPEIPSSQELGERRSDPE</sequence>
<dbReference type="Proteomes" id="UP000377803">
    <property type="component" value="Chromosome"/>
</dbReference>
<dbReference type="KEGG" id="ncon:LC1Nh_0903"/>
<protein>
    <submittedName>
        <fullName evidence="2">Uncharacterized protein</fullName>
    </submittedName>
</protein>